<feature type="transmembrane region" description="Helical" evidence="1">
    <location>
        <begin position="12"/>
        <end position="39"/>
    </location>
</feature>
<gene>
    <name evidence="2" type="ORF">HCT14_03455</name>
</gene>
<accession>A0A968GCR4</accession>
<keyword evidence="1" id="KW-0812">Transmembrane</keyword>
<organism evidence="2 3">
    <name type="scientific">Entomospira entomophila</name>
    <dbReference type="NCBI Taxonomy" id="2719988"/>
    <lineage>
        <taxon>Bacteria</taxon>
        <taxon>Pseudomonadati</taxon>
        <taxon>Spirochaetota</taxon>
        <taxon>Spirochaetia</taxon>
        <taxon>Spirochaetales</taxon>
        <taxon>Spirochaetaceae</taxon>
        <taxon>Entomospira</taxon>
    </lineage>
</organism>
<evidence type="ECO:0000313" key="2">
    <source>
        <dbReference type="EMBL" id="NIZ40569.1"/>
    </source>
</evidence>
<reference evidence="2 3" key="1">
    <citation type="submission" date="2020-03" db="EMBL/GenBank/DDBJ databases">
        <title>Spirochaetal bacteria isolated from arthropods constitute a novel genus Entomospira genus novum within the order Spirochaetales.</title>
        <authorList>
            <person name="Grana-Miraglia L."/>
            <person name="Sikutova S."/>
            <person name="Fingerle V."/>
            <person name="Sing A."/>
            <person name="Castillo-Ramirez S."/>
            <person name="Margos G."/>
            <person name="Rudolf I."/>
        </authorList>
    </citation>
    <scope>NUCLEOTIDE SEQUENCE [LARGE SCALE GENOMIC DNA]</scope>
    <source>
        <strain evidence="2 3">BR193</strain>
    </source>
</reference>
<evidence type="ECO:0000313" key="3">
    <source>
        <dbReference type="Proteomes" id="UP000711995"/>
    </source>
</evidence>
<dbReference type="RefSeq" id="WP_167700161.1">
    <property type="nucleotide sequence ID" value="NZ_CP118174.1"/>
</dbReference>
<feature type="transmembrane region" description="Helical" evidence="1">
    <location>
        <begin position="75"/>
        <end position="98"/>
    </location>
</feature>
<protein>
    <recommendedName>
        <fullName evidence="4">Cobalt transport protein</fullName>
    </recommendedName>
</protein>
<name>A0A968GCR4_9SPIO</name>
<dbReference type="EMBL" id="JAATLJ010000001">
    <property type="protein sequence ID" value="NIZ40569.1"/>
    <property type="molecule type" value="Genomic_DNA"/>
</dbReference>
<keyword evidence="1" id="KW-1133">Transmembrane helix</keyword>
<keyword evidence="1" id="KW-0472">Membrane</keyword>
<evidence type="ECO:0008006" key="4">
    <source>
        <dbReference type="Google" id="ProtNLM"/>
    </source>
</evidence>
<sequence length="221" mass="26465">MFHDKRWLPMLFFIFLFMNSLLASWTHSLIIFGSALWIFKSYDNSLRLLLRKHYSLILMILFYQGLGHIGRSFMFISLVEHIVIIVSSLIIALMFNTLLDDRDMIANVSFYLSPFKNLINIDTIILSIILFRCYLRLLKQNWNTRRQAIELRLSSQSYLHKQLIILRFFLLDILEYPRQITHLLYLRGYHSHIIGKSYPYHKSDILYFLIFCGILGLVYLW</sequence>
<evidence type="ECO:0000256" key="1">
    <source>
        <dbReference type="SAM" id="Phobius"/>
    </source>
</evidence>
<dbReference type="Proteomes" id="UP000711995">
    <property type="component" value="Unassembled WGS sequence"/>
</dbReference>
<feature type="transmembrane region" description="Helical" evidence="1">
    <location>
        <begin position="118"/>
        <end position="135"/>
    </location>
</feature>
<comment type="caution">
    <text evidence="2">The sequence shown here is derived from an EMBL/GenBank/DDBJ whole genome shotgun (WGS) entry which is preliminary data.</text>
</comment>
<keyword evidence="3" id="KW-1185">Reference proteome</keyword>
<feature type="transmembrane region" description="Helical" evidence="1">
    <location>
        <begin position="205"/>
        <end position="220"/>
    </location>
</feature>
<dbReference type="AlphaFoldDB" id="A0A968GCR4"/>
<proteinExistence type="predicted"/>